<dbReference type="SUPFAM" id="SSF55298">
    <property type="entry name" value="YjgF-like"/>
    <property type="match status" value="1"/>
</dbReference>
<protein>
    <submittedName>
        <fullName evidence="1">Enamine deaminase RidA (YjgF/YER057c/UK114 family)</fullName>
    </submittedName>
</protein>
<dbReference type="PANTHER" id="PTHR43857:SF1">
    <property type="entry name" value="YJGH FAMILY PROTEIN"/>
    <property type="match status" value="1"/>
</dbReference>
<reference evidence="1 2" key="1">
    <citation type="submission" date="2023-07" db="EMBL/GenBank/DDBJ databases">
        <title>Sequencing the genomes of 1000 actinobacteria strains.</title>
        <authorList>
            <person name="Klenk H.-P."/>
        </authorList>
    </citation>
    <scope>NUCLEOTIDE SEQUENCE [LARGE SCALE GENOMIC DNA]</scope>
    <source>
        <strain evidence="1 2">DSM 44388</strain>
    </source>
</reference>
<evidence type="ECO:0000313" key="1">
    <source>
        <dbReference type="EMBL" id="MDP9824269.1"/>
    </source>
</evidence>
<keyword evidence="2" id="KW-1185">Reference proteome</keyword>
<accession>A0ABT9NV14</accession>
<dbReference type="Gene3D" id="3.30.1330.40">
    <property type="entry name" value="RutC-like"/>
    <property type="match status" value="1"/>
</dbReference>
<dbReference type="Proteomes" id="UP001235712">
    <property type="component" value="Unassembled WGS sequence"/>
</dbReference>
<name>A0ABT9NV14_9ACTN</name>
<dbReference type="PANTHER" id="PTHR43857">
    <property type="entry name" value="BLR7761 PROTEIN"/>
    <property type="match status" value="1"/>
</dbReference>
<dbReference type="CDD" id="cd00448">
    <property type="entry name" value="YjgF_YER057c_UK114_family"/>
    <property type="match status" value="1"/>
</dbReference>
<dbReference type="InterPro" id="IPR035959">
    <property type="entry name" value="RutC-like_sf"/>
</dbReference>
<evidence type="ECO:0000313" key="2">
    <source>
        <dbReference type="Proteomes" id="UP001235712"/>
    </source>
</evidence>
<dbReference type="InterPro" id="IPR006175">
    <property type="entry name" value="YjgF/YER057c/UK114"/>
</dbReference>
<proteinExistence type="predicted"/>
<gene>
    <name evidence="1" type="ORF">J2S57_000018</name>
</gene>
<sequence length="140" mass="14569">MTDGTTGGPVRRVVTGPDVYDPTSISQAVGVGDLVFVSGQVGVDANGLTVAGDFAGQARQAFRNLERVLTAAGTGLDHVAKVTILVTVPPPMDDVVALRREFFSRPYPADTIAQVVSLAQPDWLIEIEAIAVRPGGSAPD</sequence>
<dbReference type="EMBL" id="JAUSQZ010000001">
    <property type="protein sequence ID" value="MDP9824269.1"/>
    <property type="molecule type" value="Genomic_DNA"/>
</dbReference>
<organism evidence="1 2">
    <name type="scientific">Kineosporia succinea</name>
    <dbReference type="NCBI Taxonomy" id="84632"/>
    <lineage>
        <taxon>Bacteria</taxon>
        <taxon>Bacillati</taxon>
        <taxon>Actinomycetota</taxon>
        <taxon>Actinomycetes</taxon>
        <taxon>Kineosporiales</taxon>
        <taxon>Kineosporiaceae</taxon>
        <taxon>Kineosporia</taxon>
    </lineage>
</organism>
<comment type="caution">
    <text evidence="1">The sequence shown here is derived from an EMBL/GenBank/DDBJ whole genome shotgun (WGS) entry which is preliminary data.</text>
</comment>
<dbReference type="RefSeq" id="WP_307236499.1">
    <property type="nucleotide sequence ID" value="NZ_JAUSQZ010000001.1"/>
</dbReference>
<dbReference type="Pfam" id="PF01042">
    <property type="entry name" value="Ribonuc_L-PSP"/>
    <property type="match status" value="1"/>
</dbReference>